<reference evidence="2 3" key="1">
    <citation type="submission" date="2018-02" db="EMBL/GenBank/DDBJ databases">
        <title>The genomes of Aspergillus section Nigri reveals drivers in fungal speciation.</title>
        <authorList>
            <consortium name="DOE Joint Genome Institute"/>
            <person name="Vesth T.C."/>
            <person name="Nybo J."/>
            <person name="Theobald S."/>
            <person name="Brandl J."/>
            <person name="Frisvad J.C."/>
            <person name="Nielsen K.F."/>
            <person name="Lyhne E.K."/>
            <person name="Kogle M.E."/>
            <person name="Kuo A."/>
            <person name="Riley R."/>
            <person name="Clum A."/>
            <person name="Nolan M."/>
            <person name="Lipzen A."/>
            <person name="Salamov A."/>
            <person name="Henrissat B."/>
            <person name="Wiebenga A."/>
            <person name="De vries R.P."/>
            <person name="Grigoriev I.V."/>
            <person name="Mortensen U.H."/>
            <person name="Andersen M.R."/>
            <person name="Baker S.E."/>
        </authorList>
    </citation>
    <scope>NUCLEOTIDE SEQUENCE [LARGE SCALE GENOMIC DNA]</scope>
    <source>
        <strain evidence="2 3">CBS 101889</strain>
    </source>
</reference>
<sequence>MERFPLISWMVAGLEADRAPSSRSSYEAGVSECVCLSVVLSPCFPLGILGIIVIFPSFPSFPTDGVSVMRRLRNHRIIYIMTKIRPICLQSVGGLGTAPGSPSNTSGSLPPRTAHVSYALPLRYGSTLIKSPTHISYDPPSHYRRAIIPIFLQSSAPC</sequence>
<dbReference type="RefSeq" id="XP_025548424.1">
    <property type="nucleotide sequence ID" value="XM_025690306.1"/>
</dbReference>
<proteinExistence type="predicted"/>
<name>A0A395HND6_ASPHC</name>
<keyword evidence="1" id="KW-0812">Transmembrane</keyword>
<organism evidence="2 3">
    <name type="scientific">Aspergillus homomorphus (strain CBS 101889)</name>
    <dbReference type="NCBI Taxonomy" id="1450537"/>
    <lineage>
        <taxon>Eukaryota</taxon>
        <taxon>Fungi</taxon>
        <taxon>Dikarya</taxon>
        <taxon>Ascomycota</taxon>
        <taxon>Pezizomycotina</taxon>
        <taxon>Eurotiomycetes</taxon>
        <taxon>Eurotiomycetidae</taxon>
        <taxon>Eurotiales</taxon>
        <taxon>Aspergillaceae</taxon>
        <taxon>Aspergillus</taxon>
        <taxon>Aspergillus subgen. Circumdati</taxon>
    </lineage>
</organism>
<accession>A0A395HND6</accession>
<evidence type="ECO:0000313" key="3">
    <source>
        <dbReference type="Proteomes" id="UP000248961"/>
    </source>
</evidence>
<dbReference type="VEuPathDB" id="FungiDB:BO97DRAFT_170941"/>
<dbReference type="EMBL" id="KZ824305">
    <property type="protein sequence ID" value="RAL09270.1"/>
    <property type="molecule type" value="Genomic_DNA"/>
</dbReference>
<feature type="transmembrane region" description="Helical" evidence="1">
    <location>
        <begin position="28"/>
        <end position="55"/>
    </location>
</feature>
<dbReference type="GeneID" id="37194595"/>
<protein>
    <submittedName>
        <fullName evidence="2">Uncharacterized protein</fullName>
    </submittedName>
</protein>
<keyword evidence="3" id="KW-1185">Reference proteome</keyword>
<gene>
    <name evidence="2" type="ORF">BO97DRAFT_170941</name>
</gene>
<evidence type="ECO:0000256" key="1">
    <source>
        <dbReference type="SAM" id="Phobius"/>
    </source>
</evidence>
<dbReference type="Proteomes" id="UP000248961">
    <property type="component" value="Unassembled WGS sequence"/>
</dbReference>
<dbReference type="AlphaFoldDB" id="A0A395HND6"/>
<keyword evidence="1" id="KW-0472">Membrane</keyword>
<keyword evidence="1" id="KW-1133">Transmembrane helix</keyword>
<evidence type="ECO:0000313" key="2">
    <source>
        <dbReference type="EMBL" id="RAL09270.1"/>
    </source>
</evidence>